<dbReference type="SUPFAM" id="SSF52402">
    <property type="entry name" value="Adenine nucleotide alpha hydrolases-like"/>
    <property type="match status" value="1"/>
</dbReference>
<dbReference type="Pfam" id="PF00582">
    <property type="entry name" value="Usp"/>
    <property type="match status" value="1"/>
</dbReference>
<dbReference type="EMBL" id="QMEV01000065">
    <property type="protein sequence ID" value="RAV05995.1"/>
    <property type="molecule type" value="Genomic_DNA"/>
</dbReference>
<comment type="caution">
    <text evidence="3">The sequence shown here is derived from an EMBL/GenBank/DDBJ whole genome shotgun (WGS) entry which is preliminary data.</text>
</comment>
<organism evidence="3 4">
    <name type="scientific">Mycobacterium colombiense</name>
    <dbReference type="NCBI Taxonomy" id="339268"/>
    <lineage>
        <taxon>Bacteria</taxon>
        <taxon>Bacillati</taxon>
        <taxon>Actinomycetota</taxon>
        <taxon>Actinomycetes</taxon>
        <taxon>Mycobacteriales</taxon>
        <taxon>Mycobacteriaceae</taxon>
        <taxon>Mycobacterium</taxon>
        <taxon>Mycobacterium avium complex (MAC)</taxon>
    </lineage>
</organism>
<dbReference type="Proteomes" id="UP000250915">
    <property type="component" value="Unassembled WGS sequence"/>
</dbReference>
<dbReference type="InterPro" id="IPR006016">
    <property type="entry name" value="UspA"/>
</dbReference>
<name>A0A329LD70_9MYCO</name>
<dbReference type="InterPro" id="IPR014729">
    <property type="entry name" value="Rossmann-like_a/b/a_fold"/>
</dbReference>
<dbReference type="OrthoDB" id="3174546at2"/>
<reference evidence="3 4" key="1">
    <citation type="submission" date="2018-06" db="EMBL/GenBank/DDBJ databases">
        <title>NTM in soil in Japan.</title>
        <authorList>
            <person name="Ohya K."/>
        </authorList>
    </citation>
    <scope>NUCLEOTIDE SEQUENCE [LARGE SCALE GENOMIC DNA]</scope>
    <source>
        <strain evidence="3 4">GF28</strain>
    </source>
</reference>
<accession>A0A329LD70</accession>
<gene>
    <name evidence="3" type="ORF">DQP57_21555</name>
</gene>
<proteinExistence type="predicted"/>
<dbReference type="Gene3D" id="3.40.50.620">
    <property type="entry name" value="HUPs"/>
    <property type="match status" value="2"/>
</dbReference>
<evidence type="ECO:0000259" key="2">
    <source>
        <dbReference type="Pfam" id="PF00582"/>
    </source>
</evidence>
<feature type="domain" description="UspA" evidence="2">
    <location>
        <begin position="15"/>
        <end position="142"/>
    </location>
</feature>
<feature type="region of interest" description="Disordered" evidence="1">
    <location>
        <begin position="183"/>
        <end position="204"/>
    </location>
</feature>
<dbReference type="AlphaFoldDB" id="A0A329LD70"/>
<evidence type="ECO:0000313" key="3">
    <source>
        <dbReference type="EMBL" id="RAV05995.1"/>
    </source>
</evidence>
<sequence>MEEVAMSNAYPAPAILVGVDGSRAAVHAALWAIDEAVNRDIPLRLVYVIDPHDASGVRAADTRLAVARAALADAHRAVDAVGEPVKVETDILWGRTVSKLLEESRSAVMICIGRVGLNHARHGGPAVAACLIRSALCPVAVIQQPPGRPTAEQVSRVVAEVDNGKVLRHAFDEARLRGTPLRALSVSKGPGAGDSSTGKPSARAQLDRRLARWMRLYPDVQAAPTMVAGGLDRYLRAHHEAGQLLVADTYRAEELCHAGHSVLAVRCGNL</sequence>
<evidence type="ECO:0000313" key="4">
    <source>
        <dbReference type="Proteomes" id="UP000250915"/>
    </source>
</evidence>
<protein>
    <submittedName>
        <fullName evidence="3">Universal stress protein</fullName>
    </submittedName>
</protein>
<evidence type="ECO:0000256" key="1">
    <source>
        <dbReference type="SAM" id="MobiDB-lite"/>
    </source>
</evidence>